<dbReference type="EMBL" id="CP045529">
    <property type="protein sequence ID" value="QFV00050.1"/>
    <property type="molecule type" value="Genomic_DNA"/>
</dbReference>
<gene>
    <name evidence="4" type="ORF">KDY119_03585</name>
</gene>
<accession>A0A5P9QFM7</accession>
<dbReference type="OrthoDB" id="6929199at2"/>
<dbReference type="PRINTS" id="PR00455">
    <property type="entry name" value="HTHTETR"/>
</dbReference>
<name>A0A5P9QFM7_9MICO</name>
<dbReference type="PANTHER" id="PTHR30055:SF231">
    <property type="entry name" value="TRANSCRIPTIONAL REGULATORY PROTEIN (PROBABLY DEOR-FAMILY)-RELATED"/>
    <property type="match status" value="1"/>
</dbReference>
<dbReference type="InterPro" id="IPR001647">
    <property type="entry name" value="HTH_TetR"/>
</dbReference>
<keyword evidence="5" id="KW-1185">Reference proteome</keyword>
<feature type="domain" description="HTH tetR-type" evidence="3">
    <location>
        <begin position="12"/>
        <end position="72"/>
    </location>
</feature>
<dbReference type="AlphaFoldDB" id="A0A5P9QFM7"/>
<dbReference type="Gene3D" id="1.10.357.10">
    <property type="entry name" value="Tetracycline Repressor, domain 2"/>
    <property type="match status" value="1"/>
</dbReference>
<dbReference type="InterPro" id="IPR050109">
    <property type="entry name" value="HTH-type_TetR-like_transc_reg"/>
</dbReference>
<keyword evidence="1 2" id="KW-0238">DNA-binding</keyword>
<feature type="DNA-binding region" description="H-T-H motif" evidence="2">
    <location>
        <begin position="35"/>
        <end position="54"/>
    </location>
</feature>
<dbReference type="Proteomes" id="UP000326702">
    <property type="component" value="Chromosome"/>
</dbReference>
<proteinExistence type="predicted"/>
<dbReference type="SUPFAM" id="SSF46689">
    <property type="entry name" value="Homeodomain-like"/>
    <property type="match status" value="1"/>
</dbReference>
<sequence>MTTSRRPRSDGERTRALILDATVTLIAQVGLAGTTQRRVAAAAGVSLASVTYHFATLADLIDAAIQHASQRWIQAFEERRDLVLRGELDLVESCLRASQTPHGEPEPHAVVVFTLLISAVQRPELRARVTELIERLRDVFAPWIARTDFTLGGVATFLGLGLLNFAASAHDDVKTQMASMLEHFGVTETIAAHRTTNPST</sequence>
<protein>
    <recommendedName>
        <fullName evidence="3">HTH tetR-type domain-containing protein</fullName>
    </recommendedName>
</protein>
<evidence type="ECO:0000313" key="4">
    <source>
        <dbReference type="EMBL" id="QFV00050.1"/>
    </source>
</evidence>
<evidence type="ECO:0000313" key="5">
    <source>
        <dbReference type="Proteomes" id="UP000326702"/>
    </source>
</evidence>
<reference evidence="4 5" key="1">
    <citation type="submission" date="2019-10" db="EMBL/GenBank/DDBJ databases">
        <title>Genome sequence of Luteimicrobium xylanilyticum HY-24.</title>
        <authorList>
            <person name="Kim D.Y."/>
            <person name="Park H.-Y."/>
        </authorList>
    </citation>
    <scope>NUCLEOTIDE SEQUENCE [LARGE SCALE GENOMIC DNA]</scope>
    <source>
        <strain evidence="4 5">HY-24</strain>
    </source>
</reference>
<organism evidence="4 5">
    <name type="scientific">Luteimicrobium xylanilyticum</name>
    <dbReference type="NCBI Taxonomy" id="1133546"/>
    <lineage>
        <taxon>Bacteria</taxon>
        <taxon>Bacillati</taxon>
        <taxon>Actinomycetota</taxon>
        <taxon>Actinomycetes</taxon>
        <taxon>Micrococcales</taxon>
        <taxon>Luteimicrobium</taxon>
    </lineage>
</organism>
<dbReference type="KEGG" id="lxl:KDY119_03585"/>
<dbReference type="RefSeq" id="WP_051137037.1">
    <property type="nucleotide sequence ID" value="NZ_BAABIH010000009.1"/>
</dbReference>
<dbReference type="PROSITE" id="PS50977">
    <property type="entry name" value="HTH_TETR_2"/>
    <property type="match status" value="1"/>
</dbReference>
<dbReference type="InterPro" id="IPR009057">
    <property type="entry name" value="Homeodomain-like_sf"/>
</dbReference>
<dbReference type="Pfam" id="PF00440">
    <property type="entry name" value="TetR_N"/>
    <property type="match status" value="1"/>
</dbReference>
<evidence type="ECO:0000256" key="1">
    <source>
        <dbReference type="ARBA" id="ARBA00023125"/>
    </source>
</evidence>
<dbReference type="PANTHER" id="PTHR30055">
    <property type="entry name" value="HTH-TYPE TRANSCRIPTIONAL REGULATOR RUTR"/>
    <property type="match status" value="1"/>
</dbReference>
<dbReference type="GO" id="GO:0003700">
    <property type="term" value="F:DNA-binding transcription factor activity"/>
    <property type="evidence" value="ECO:0007669"/>
    <property type="project" value="TreeGrafter"/>
</dbReference>
<evidence type="ECO:0000256" key="2">
    <source>
        <dbReference type="PROSITE-ProRule" id="PRU00335"/>
    </source>
</evidence>
<dbReference type="GO" id="GO:0000976">
    <property type="term" value="F:transcription cis-regulatory region binding"/>
    <property type="evidence" value="ECO:0007669"/>
    <property type="project" value="TreeGrafter"/>
</dbReference>
<evidence type="ECO:0000259" key="3">
    <source>
        <dbReference type="PROSITE" id="PS50977"/>
    </source>
</evidence>